<gene>
    <name evidence="2" type="ORF">SASPL_123112</name>
</gene>
<dbReference type="Proteomes" id="UP000298416">
    <property type="component" value="Unassembled WGS sequence"/>
</dbReference>
<dbReference type="EMBL" id="PNBA02000008">
    <property type="protein sequence ID" value="KAG6415698.1"/>
    <property type="molecule type" value="Genomic_DNA"/>
</dbReference>
<keyword evidence="3" id="KW-1185">Reference proteome</keyword>
<organism evidence="2">
    <name type="scientific">Salvia splendens</name>
    <name type="common">Scarlet sage</name>
    <dbReference type="NCBI Taxonomy" id="180675"/>
    <lineage>
        <taxon>Eukaryota</taxon>
        <taxon>Viridiplantae</taxon>
        <taxon>Streptophyta</taxon>
        <taxon>Embryophyta</taxon>
        <taxon>Tracheophyta</taxon>
        <taxon>Spermatophyta</taxon>
        <taxon>Magnoliopsida</taxon>
        <taxon>eudicotyledons</taxon>
        <taxon>Gunneridae</taxon>
        <taxon>Pentapetalae</taxon>
        <taxon>asterids</taxon>
        <taxon>lamiids</taxon>
        <taxon>Lamiales</taxon>
        <taxon>Lamiaceae</taxon>
        <taxon>Nepetoideae</taxon>
        <taxon>Mentheae</taxon>
        <taxon>Salviinae</taxon>
        <taxon>Salvia</taxon>
        <taxon>Salvia subgen. Calosphace</taxon>
        <taxon>core Calosphace</taxon>
    </lineage>
</organism>
<name>A0A8X8XPL9_SALSN</name>
<sequence>MISKSSTTMIFKVLIWFLFCKAMVQGSVVFDYPRRDGCPMNMKPECMEQVSKEMSCGDLTAPVFNKVSDVCCINLYYNYLEDCFFRSLVQDVARINHCQRSGMDIHHRADQIWDL</sequence>
<evidence type="ECO:0000313" key="2">
    <source>
        <dbReference type="EMBL" id="KAG6415698.1"/>
    </source>
</evidence>
<reference evidence="2" key="1">
    <citation type="submission" date="2018-01" db="EMBL/GenBank/DDBJ databases">
        <authorList>
            <person name="Mao J.F."/>
        </authorList>
    </citation>
    <scope>NUCLEOTIDE SEQUENCE</scope>
    <source>
        <strain evidence="2">Huo1</strain>
        <tissue evidence="2">Leaf</tissue>
    </source>
</reference>
<feature type="signal peptide" evidence="1">
    <location>
        <begin position="1"/>
        <end position="26"/>
    </location>
</feature>
<proteinExistence type="predicted"/>
<evidence type="ECO:0000313" key="3">
    <source>
        <dbReference type="Proteomes" id="UP000298416"/>
    </source>
</evidence>
<reference evidence="2" key="2">
    <citation type="submission" date="2020-08" db="EMBL/GenBank/DDBJ databases">
        <title>Plant Genome Project.</title>
        <authorList>
            <person name="Zhang R.-G."/>
        </authorList>
    </citation>
    <scope>NUCLEOTIDE SEQUENCE</scope>
    <source>
        <strain evidence="2">Huo1</strain>
        <tissue evidence="2">Leaf</tissue>
    </source>
</reference>
<protein>
    <recommendedName>
        <fullName evidence="4">Prolamin-like domain-containing protein</fullName>
    </recommendedName>
</protein>
<dbReference type="AlphaFoldDB" id="A0A8X8XPL9"/>
<evidence type="ECO:0000256" key="1">
    <source>
        <dbReference type="SAM" id="SignalP"/>
    </source>
</evidence>
<comment type="caution">
    <text evidence="2">The sequence shown here is derived from an EMBL/GenBank/DDBJ whole genome shotgun (WGS) entry which is preliminary data.</text>
</comment>
<feature type="chain" id="PRO_5036494967" description="Prolamin-like domain-containing protein" evidence="1">
    <location>
        <begin position="27"/>
        <end position="115"/>
    </location>
</feature>
<keyword evidence="1" id="KW-0732">Signal</keyword>
<accession>A0A8X8XPL9</accession>
<evidence type="ECO:0008006" key="4">
    <source>
        <dbReference type="Google" id="ProtNLM"/>
    </source>
</evidence>